<dbReference type="InterPro" id="IPR022742">
    <property type="entry name" value="Hydrolase_4"/>
</dbReference>
<dbReference type="EMBL" id="QUQO01000001">
    <property type="protein sequence ID" value="RFB05030.1"/>
    <property type="molecule type" value="Genomic_DNA"/>
</dbReference>
<dbReference type="PANTHER" id="PTHR16138:SF7">
    <property type="entry name" value="PALMITOYL-PROTEIN THIOESTERASE ABHD10, MITOCHONDRIAL"/>
    <property type="match status" value="1"/>
</dbReference>
<protein>
    <submittedName>
        <fullName evidence="3">Alpha/beta hydrolase</fullName>
    </submittedName>
</protein>
<feature type="domain" description="Serine aminopeptidase S33" evidence="2">
    <location>
        <begin position="71"/>
        <end position="163"/>
    </location>
</feature>
<evidence type="ECO:0000259" key="2">
    <source>
        <dbReference type="Pfam" id="PF12146"/>
    </source>
</evidence>
<gene>
    <name evidence="3" type="ORF">DX908_06835</name>
</gene>
<name>A0A371RHX1_9PROT</name>
<reference evidence="3 4" key="1">
    <citation type="submission" date="2018-08" db="EMBL/GenBank/DDBJ databases">
        <title>Parvularcula sp. SM1705, isolated from surface water of the South Sea China.</title>
        <authorList>
            <person name="Sun L."/>
        </authorList>
    </citation>
    <scope>NUCLEOTIDE SEQUENCE [LARGE SCALE GENOMIC DNA]</scope>
    <source>
        <strain evidence="3 4">SM1705</strain>
    </source>
</reference>
<dbReference type="InParanoid" id="A0A371RHX1"/>
<sequence>MVTPERSGVEFTMKRAVEGEVMNDKTPPARFTQGPNGRIAFLSREGRGPGLLWLGGYASDMRGTKAEAVDQWAAEKGVAYTRFDYSGHGESDGDFEDGTISAWTADAAHVLAEADGPQILIGSSMGGWVAGLLLRQSPEKIAGMVLINPAPDFATELTPKQWPEEMWDTLQREGRLEIPSEFDDFVMVYTKAMFDDGEKQRVLDKPLKADCPIRMLSGMEDDVVPFPHVIRYADHIEGEDITVTLIKSGDHRLSTEADIARLLDTIGELVG</sequence>
<organism evidence="3 4">
    <name type="scientific">Parvularcula marina</name>
    <dbReference type="NCBI Taxonomy" id="2292771"/>
    <lineage>
        <taxon>Bacteria</taxon>
        <taxon>Pseudomonadati</taxon>
        <taxon>Pseudomonadota</taxon>
        <taxon>Alphaproteobacteria</taxon>
        <taxon>Parvularculales</taxon>
        <taxon>Parvularculaceae</taxon>
        <taxon>Parvularcula</taxon>
    </lineage>
</organism>
<dbReference type="PANTHER" id="PTHR16138">
    <property type="entry name" value="MYCOPHENOLIC ACID ACYL-GLUCURONIDE ESTERASE, MITOCHONDRIAL"/>
    <property type="match status" value="1"/>
</dbReference>
<dbReference type="GO" id="GO:0016787">
    <property type="term" value="F:hydrolase activity"/>
    <property type="evidence" value="ECO:0007669"/>
    <property type="project" value="UniProtKB-KW"/>
</dbReference>
<evidence type="ECO:0000313" key="4">
    <source>
        <dbReference type="Proteomes" id="UP000264589"/>
    </source>
</evidence>
<dbReference type="Pfam" id="PF12146">
    <property type="entry name" value="Hydrolase_4"/>
    <property type="match status" value="1"/>
</dbReference>
<accession>A0A371RHX1</accession>
<evidence type="ECO:0000313" key="3">
    <source>
        <dbReference type="EMBL" id="RFB05030.1"/>
    </source>
</evidence>
<keyword evidence="1 3" id="KW-0378">Hydrolase</keyword>
<dbReference type="InterPro" id="IPR052382">
    <property type="entry name" value="ABHD10_acyl-thioesterase"/>
</dbReference>
<comment type="caution">
    <text evidence="3">The sequence shown here is derived from an EMBL/GenBank/DDBJ whole genome shotgun (WGS) entry which is preliminary data.</text>
</comment>
<dbReference type="SUPFAM" id="SSF53474">
    <property type="entry name" value="alpha/beta-Hydrolases"/>
    <property type="match status" value="1"/>
</dbReference>
<proteinExistence type="predicted"/>
<dbReference type="InterPro" id="IPR029058">
    <property type="entry name" value="AB_hydrolase_fold"/>
</dbReference>
<dbReference type="Proteomes" id="UP000264589">
    <property type="component" value="Unassembled WGS sequence"/>
</dbReference>
<dbReference type="AlphaFoldDB" id="A0A371RHX1"/>
<keyword evidence="4" id="KW-1185">Reference proteome</keyword>
<evidence type="ECO:0000256" key="1">
    <source>
        <dbReference type="ARBA" id="ARBA00022801"/>
    </source>
</evidence>
<dbReference type="Gene3D" id="3.40.50.1820">
    <property type="entry name" value="alpha/beta hydrolase"/>
    <property type="match status" value="1"/>
</dbReference>